<name>A0A162G324_BDEBC</name>
<dbReference type="RefSeq" id="WP_063208076.1">
    <property type="nucleotide sequence ID" value="NZ_LUKD01000006.1"/>
</dbReference>
<proteinExistence type="predicted"/>
<dbReference type="AlphaFoldDB" id="A0A162G324"/>
<dbReference type="OrthoDB" id="1188001at2"/>
<evidence type="ECO:0000313" key="1">
    <source>
        <dbReference type="EMBL" id="KYG64200.1"/>
    </source>
</evidence>
<gene>
    <name evidence="1" type="ORF">AZI87_13220</name>
</gene>
<dbReference type="Pfam" id="PF13350">
    <property type="entry name" value="Y_phosphatase3"/>
    <property type="match status" value="1"/>
</dbReference>
<dbReference type="Proteomes" id="UP000075799">
    <property type="component" value="Unassembled WGS sequence"/>
</dbReference>
<sequence>MRLEGGINFRDMGGYETLDGRKVKKGFFFRSGSLSRLTPQDCEYLKAFSIEHIIDYRDHHESSKDQDILWDGVQYECCPANPASHATNADHGDFFSSESLEALPSDFMESLYRQLPFANAAYKKLFHKVDSLNQGAIVQHCAVGKDRTGVGSALLLLSLGVPQDTVLQDYLVTEQTLLPFKLKILSVIEPRLTEKAKERFEYMMSANENFLHTALREITSRYGSYESFFEHEYALTAHKRDQWKSRFLE</sequence>
<reference evidence="1 2" key="1">
    <citation type="submission" date="2016-03" db="EMBL/GenBank/DDBJ databases">
        <authorList>
            <person name="Ploux O."/>
        </authorList>
    </citation>
    <scope>NUCLEOTIDE SEQUENCE [LARGE SCALE GENOMIC DNA]</scope>
    <source>
        <strain evidence="1 2">EC13</strain>
    </source>
</reference>
<comment type="caution">
    <text evidence="1">The sequence shown here is derived from an EMBL/GenBank/DDBJ whole genome shotgun (WGS) entry which is preliminary data.</text>
</comment>
<dbReference type="InterPro" id="IPR026893">
    <property type="entry name" value="Tyr/Ser_Pase_IphP-type"/>
</dbReference>
<dbReference type="EMBL" id="LUKD01000006">
    <property type="protein sequence ID" value="KYG64200.1"/>
    <property type="molecule type" value="Genomic_DNA"/>
</dbReference>
<dbReference type="Gene3D" id="3.90.190.10">
    <property type="entry name" value="Protein tyrosine phosphatase superfamily"/>
    <property type="match status" value="1"/>
</dbReference>
<accession>A0A162G324</accession>
<dbReference type="SUPFAM" id="SSF52799">
    <property type="entry name" value="(Phosphotyrosine protein) phosphatases II"/>
    <property type="match status" value="1"/>
</dbReference>
<dbReference type="InterPro" id="IPR029021">
    <property type="entry name" value="Prot-tyrosine_phosphatase-like"/>
</dbReference>
<organism evidence="1 2">
    <name type="scientific">Bdellovibrio bacteriovorus</name>
    <dbReference type="NCBI Taxonomy" id="959"/>
    <lineage>
        <taxon>Bacteria</taxon>
        <taxon>Pseudomonadati</taxon>
        <taxon>Bdellovibrionota</taxon>
        <taxon>Bdellovibrionia</taxon>
        <taxon>Bdellovibrionales</taxon>
        <taxon>Pseudobdellovibrionaceae</taxon>
        <taxon>Bdellovibrio</taxon>
    </lineage>
</organism>
<protein>
    <submittedName>
        <fullName evidence="1">Tyrosine protein phosphatase</fullName>
    </submittedName>
</protein>
<evidence type="ECO:0000313" key="2">
    <source>
        <dbReference type="Proteomes" id="UP000075799"/>
    </source>
</evidence>
<dbReference type="GO" id="GO:0004721">
    <property type="term" value="F:phosphoprotein phosphatase activity"/>
    <property type="evidence" value="ECO:0007669"/>
    <property type="project" value="InterPro"/>
</dbReference>